<dbReference type="PANTHER" id="PTHR42847:SF4">
    <property type="entry name" value="ALKANESULFONATE MONOOXYGENASE-RELATED"/>
    <property type="match status" value="1"/>
</dbReference>
<evidence type="ECO:0000313" key="6">
    <source>
        <dbReference type="EMBL" id="MCX2980133.1"/>
    </source>
</evidence>
<evidence type="ECO:0000256" key="4">
    <source>
        <dbReference type="ARBA" id="ARBA00023033"/>
    </source>
</evidence>
<organism evidence="6 7">
    <name type="scientific">Candidatus Litorirhabdus singularis</name>
    <dbReference type="NCBI Taxonomy" id="2518993"/>
    <lineage>
        <taxon>Bacteria</taxon>
        <taxon>Pseudomonadati</taxon>
        <taxon>Pseudomonadota</taxon>
        <taxon>Gammaproteobacteria</taxon>
        <taxon>Cellvibrionales</taxon>
        <taxon>Halieaceae</taxon>
        <taxon>Candidatus Litorirhabdus</taxon>
    </lineage>
</organism>
<dbReference type="PANTHER" id="PTHR42847">
    <property type="entry name" value="ALKANESULFONATE MONOOXYGENASE"/>
    <property type="match status" value="1"/>
</dbReference>
<sequence>MSHKPFRFALQAFNPKSPAAWREMVRKTEDLGYSAYHLADHFFGPGPAQESTGHPPQLLGAVPAIAMALEMTTTIKVGCRVFCMDYRDPIILAKEAATMDYLSDGRLELGLGAGWIEAEYNAVNIPFMGIQQRLDKFEEVISGVKAFMGGEALDIDGEYIKWQGFSGIPARPERPPIMIGGGSKRVLTIAGREADIVSLNFNNRAGTLGPDGMMSGMAAQTAKKIGWIKDGAGDRMDEVELEIGAYLTVVTDHQQATASAIAEPFGMPVEDLLAGPHNLIGSVDYICEELERRREIYGISYITVLDDGENNMVEQFAPVVARLAGR</sequence>
<dbReference type="NCBIfam" id="TIGR03621">
    <property type="entry name" value="F420_MSMEG_2516"/>
    <property type="match status" value="1"/>
</dbReference>
<reference evidence="6" key="1">
    <citation type="submission" date="2019-02" db="EMBL/GenBank/DDBJ databases">
        <authorList>
            <person name="Li S.-H."/>
        </authorList>
    </citation>
    <scope>NUCLEOTIDE SEQUENCE</scope>
    <source>
        <strain evidence="6">IMCC14734</strain>
    </source>
</reference>
<dbReference type="Proteomes" id="UP001143362">
    <property type="component" value="Unassembled WGS sequence"/>
</dbReference>
<dbReference type="SUPFAM" id="SSF51679">
    <property type="entry name" value="Bacterial luciferase-like"/>
    <property type="match status" value="1"/>
</dbReference>
<keyword evidence="3" id="KW-0560">Oxidoreductase</keyword>
<dbReference type="EMBL" id="SHNN01000001">
    <property type="protein sequence ID" value="MCX2980133.1"/>
    <property type="molecule type" value="Genomic_DNA"/>
</dbReference>
<comment type="caution">
    <text evidence="6">The sequence shown here is derived from an EMBL/GenBank/DDBJ whole genome shotgun (WGS) entry which is preliminary data.</text>
</comment>
<keyword evidence="7" id="KW-1185">Reference proteome</keyword>
<keyword evidence="4" id="KW-0503">Monooxygenase</keyword>
<keyword evidence="2" id="KW-0288">FMN</keyword>
<dbReference type="InterPro" id="IPR019923">
    <property type="entry name" value="Lucif-like_OxRdtase_MSMEG_2516"/>
</dbReference>
<dbReference type="InterPro" id="IPR036661">
    <property type="entry name" value="Luciferase-like_sf"/>
</dbReference>
<name>A0ABT3TCY0_9GAMM</name>
<dbReference type="RefSeq" id="WP_279244112.1">
    <property type="nucleotide sequence ID" value="NZ_SHNN01000001.1"/>
</dbReference>
<dbReference type="InterPro" id="IPR050172">
    <property type="entry name" value="SsuD_RutA_monooxygenase"/>
</dbReference>
<evidence type="ECO:0000259" key="5">
    <source>
        <dbReference type="Pfam" id="PF00296"/>
    </source>
</evidence>
<evidence type="ECO:0000256" key="3">
    <source>
        <dbReference type="ARBA" id="ARBA00023002"/>
    </source>
</evidence>
<feature type="domain" description="Luciferase-like" evidence="5">
    <location>
        <begin position="17"/>
        <end position="316"/>
    </location>
</feature>
<dbReference type="Gene3D" id="3.20.20.30">
    <property type="entry name" value="Luciferase-like domain"/>
    <property type="match status" value="1"/>
</dbReference>
<protein>
    <submittedName>
        <fullName evidence="6">TIGR03621 family F420-dependent LLM class oxidoreductase</fullName>
    </submittedName>
</protein>
<gene>
    <name evidence="6" type="ORF">EYC98_04545</name>
</gene>
<dbReference type="InterPro" id="IPR011251">
    <property type="entry name" value="Luciferase-like_dom"/>
</dbReference>
<keyword evidence="1" id="KW-0285">Flavoprotein</keyword>
<accession>A0ABT3TCY0</accession>
<evidence type="ECO:0000256" key="1">
    <source>
        <dbReference type="ARBA" id="ARBA00022630"/>
    </source>
</evidence>
<evidence type="ECO:0000313" key="7">
    <source>
        <dbReference type="Proteomes" id="UP001143362"/>
    </source>
</evidence>
<evidence type="ECO:0000256" key="2">
    <source>
        <dbReference type="ARBA" id="ARBA00022643"/>
    </source>
</evidence>
<dbReference type="Pfam" id="PF00296">
    <property type="entry name" value="Bac_luciferase"/>
    <property type="match status" value="1"/>
</dbReference>
<proteinExistence type="predicted"/>